<protein>
    <submittedName>
        <fullName evidence="1">Beta-phosphoglucomutase family hydrolase</fullName>
    </submittedName>
</protein>
<dbReference type="InterPro" id="IPR023214">
    <property type="entry name" value="HAD_sf"/>
</dbReference>
<dbReference type="PATRIC" id="fig|1263870.3.peg.2527"/>
<keyword evidence="2" id="KW-1185">Reference proteome</keyword>
<dbReference type="Pfam" id="PF00702">
    <property type="entry name" value="Hydrolase"/>
    <property type="match status" value="1"/>
</dbReference>
<dbReference type="EMBL" id="ANOH01000164">
    <property type="protein sequence ID" value="EMI56179.1"/>
    <property type="molecule type" value="Genomic_DNA"/>
</dbReference>
<dbReference type="SFLD" id="SFLDG01129">
    <property type="entry name" value="C1.5:_HAD__Beta-PGM__Phosphata"/>
    <property type="match status" value="1"/>
</dbReference>
<dbReference type="Gene3D" id="3.40.50.1000">
    <property type="entry name" value="HAD superfamily/HAD-like"/>
    <property type="match status" value="1"/>
</dbReference>
<organism evidence="1 2">
    <name type="scientific">Rhodopirellula sallentina SM41</name>
    <dbReference type="NCBI Taxonomy" id="1263870"/>
    <lineage>
        <taxon>Bacteria</taxon>
        <taxon>Pseudomonadati</taxon>
        <taxon>Planctomycetota</taxon>
        <taxon>Planctomycetia</taxon>
        <taxon>Pirellulales</taxon>
        <taxon>Pirellulaceae</taxon>
        <taxon>Rhodopirellula</taxon>
    </lineage>
</organism>
<reference evidence="1 2" key="1">
    <citation type="journal article" date="2013" name="Mar. Genomics">
        <title>Expression of sulfatases in Rhodopirellula baltica and the diversity of sulfatases in the genus Rhodopirellula.</title>
        <authorList>
            <person name="Wegner C.E."/>
            <person name="Richter-Heitmann T."/>
            <person name="Klindworth A."/>
            <person name="Klockow C."/>
            <person name="Richter M."/>
            <person name="Achstetter T."/>
            <person name="Glockner F.O."/>
            <person name="Harder J."/>
        </authorList>
    </citation>
    <scope>NUCLEOTIDE SEQUENCE [LARGE SCALE GENOMIC DNA]</scope>
    <source>
        <strain evidence="1 2">SM41</strain>
    </source>
</reference>
<dbReference type="InterPro" id="IPR051806">
    <property type="entry name" value="HAD-like_SPP"/>
</dbReference>
<evidence type="ECO:0000313" key="1">
    <source>
        <dbReference type="EMBL" id="EMI56179.1"/>
    </source>
</evidence>
<dbReference type="InterPro" id="IPR006439">
    <property type="entry name" value="HAD-SF_hydro_IA"/>
</dbReference>
<proteinExistence type="predicted"/>
<dbReference type="CDD" id="cd07505">
    <property type="entry name" value="HAD_BPGM-like"/>
    <property type="match status" value="1"/>
</dbReference>
<evidence type="ECO:0000313" key="2">
    <source>
        <dbReference type="Proteomes" id="UP000011885"/>
    </source>
</evidence>
<dbReference type="InterPro" id="IPR023198">
    <property type="entry name" value="PGP-like_dom2"/>
</dbReference>
<dbReference type="AlphaFoldDB" id="M5U4I8"/>
<name>M5U4I8_9BACT</name>
<dbReference type="Proteomes" id="UP000011885">
    <property type="component" value="Unassembled WGS sequence"/>
</dbReference>
<sequence length="206" mass="22736">MNEFNELIWTQDDLSNRFDGLIFDCDGTLTDSMPLHFQAWGEALSARGVEFTETRFYSMAGMPTDKIISILSDEQNVTVDVESTADAKEEAFESLMGDLQPLQVVCDCAARHRGQIPMAVASGGIRPIVEQQLKHIGIFDWFDTIVTSEDTELHKPEPDAFLLAAKQLGVDPKRCLVFEDSPLGFDAACRAGMEFIDVRPTAAANG</sequence>
<accession>M5U4I8</accession>
<dbReference type="NCBIfam" id="TIGR01509">
    <property type="entry name" value="HAD-SF-IA-v3"/>
    <property type="match status" value="1"/>
</dbReference>
<dbReference type="SUPFAM" id="SSF56784">
    <property type="entry name" value="HAD-like"/>
    <property type="match status" value="1"/>
</dbReference>
<dbReference type="InterPro" id="IPR036412">
    <property type="entry name" value="HAD-like_sf"/>
</dbReference>
<dbReference type="PANTHER" id="PTHR43481">
    <property type="entry name" value="FRUCTOSE-1-PHOSPHATE PHOSPHATASE"/>
    <property type="match status" value="1"/>
</dbReference>
<comment type="caution">
    <text evidence="1">The sequence shown here is derived from an EMBL/GenBank/DDBJ whole genome shotgun (WGS) entry which is preliminary data.</text>
</comment>
<dbReference type="PANTHER" id="PTHR43481:SF4">
    <property type="entry name" value="GLYCEROL-1-PHOSPHATE PHOSPHOHYDROLASE 1-RELATED"/>
    <property type="match status" value="1"/>
</dbReference>
<dbReference type="RefSeq" id="WP_008677928.1">
    <property type="nucleotide sequence ID" value="NZ_ANOH01000164.1"/>
</dbReference>
<keyword evidence="1" id="KW-0378">Hydrolase</keyword>
<dbReference type="OrthoDB" id="9797743at2"/>
<dbReference type="SFLD" id="SFLDS00003">
    <property type="entry name" value="Haloacid_Dehalogenase"/>
    <property type="match status" value="1"/>
</dbReference>
<dbReference type="GO" id="GO:0050308">
    <property type="term" value="F:sugar-phosphatase activity"/>
    <property type="evidence" value="ECO:0007669"/>
    <property type="project" value="TreeGrafter"/>
</dbReference>
<dbReference type="Gene3D" id="1.10.150.240">
    <property type="entry name" value="Putative phosphatase, domain 2"/>
    <property type="match status" value="1"/>
</dbReference>
<dbReference type="PRINTS" id="PR00413">
    <property type="entry name" value="HADHALOGNASE"/>
</dbReference>
<gene>
    <name evidence="1" type="ORF">RSSM_02376</name>
</gene>